<protein>
    <submittedName>
        <fullName evidence="2">Uncharacterized protein</fullName>
    </submittedName>
</protein>
<name>A0AA36D061_9BILA</name>
<feature type="non-terminal residue" evidence="2">
    <location>
        <position position="121"/>
    </location>
</feature>
<gene>
    <name evidence="2" type="ORF">MSPICULIGERA_LOCUS15386</name>
</gene>
<reference evidence="2" key="1">
    <citation type="submission" date="2023-06" db="EMBL/GenBank/DDBJ databases">
        <authorList>
            <person name="Delattre M."/>
        </authorList>
    </citation>
    <scope>NUCLEOTIDE SEQUENCE</scope>
    <source>
        <strain evidence="2">AF72</strain>
    </source>
</reference>
<dbReference type="GO" id="GO:0071986">
    <property type="term" value="C:Ragulator complex"/>
    <property type="evidence" value="ECO:0007669"/>
    <property type="project" value="TreeGrafter"/>
</dbReference>
<comment type="similarity">
    <text evidence="1">Belongs to the LAMTOR3 family.</text>
</comment>
<dbReference type="Pfam" id="PF08923">
    <property type="entry name" value="MAPKK1_Int"/>
    <property type="match status" value="1"/>
</dbReference>
<dbReference type="EMBL" id="CATQJA010002648">
    <property type="protein sequence ID" value="CAJ0577107.1"/>
    <property type="molecule type" value="Genomic_DNA"/>
</dbReference>
<organism evidence="2 3">
    <name type="scientific">Mesorhabditis spiculigera</name>
    <dbReference type="NCBI Taxonomy" id="96644"/>
    <lineage>
        <taxon>Eukaryota</taxon>
        <taxon>Metazoa</taxon>
        <taxon>Ecdysozoa</taxon>
        <taxon>Nematoda</taxon>
        <taxon>Chromadorea</taxon>
        <taxon>Rhabditida</taxon>
        <taxon>Rhabditina</taxon>
        <taxon>Rhabditomorpha</taxon>
        <taxon>Rhabditoidea</taxon>
        <taxon>Rhabditidae</taxon>
        <taxon>Mesorhabditinae</taxon>
        <taxon>Mesorhabditis</taxon>
    </lineage>
</organism>
<accession>A0AA36D061</accession>
<sequence length="121" mass="13546">MKVKETLCTIVANTPGVQNVWLTDKDGVPIVGTGEDHRVRTAVIEAHVGAFEQIQKLETGSHRSSIYYFEHSQIIILQQPPVVIYIVADGDANTGFVLRLREKLDPIITEIRQLFPQLPVL</sequence>
<keyword evidence="3" id="KW-1185">Reference proteome</keyword>
<evidence type="ECO:0000313" key="2">
    <source>
        <dbReference type="EMBL" id="CAJ0577107.1"/>
    </source>
</evidence>
<dbReference type="SUPFAM" id="SSF103196">
    <property type="entry name" value="Roadblock/LC7 domain"/>
    <property type="match status" value="1"/>
</dbReference>
<dbReference type="GO" id="GO:0071230">
    <property type="term" value="P:cellular response to amino acid stimulus"/>
    <property type="evidence" value="ECO:0007669"/>
    <property type="project" value="TreeGrafter"/>
</dbReference>
<evidence type="ECO:0000256" key="1">
    <source>
        <dbReference type="ARBA" id="ARBA00005356"/>
    </source>
</evidence>
<dbReference type="Proteomes" id="UP001177023">
    <property type="component" value="Unassembled WGS sequence"/>
</dbReference>
<dbReference type="SMART" id="SM01278">
    <property type="entry name" value="MAPKK1_Int"/>
    <property type="match status" value="1"/>
</dbReference>
<dbReference type="Gene3D" id="3.30.450.30">
    <property type="entry name" value="Dynein light chain 2a, cytoplasmic"/>
    <property type="match status" value="1"/>
</dbReference>
<dbReference type="GO" id="GO:0032008">
    <property type="term" value="P:positive regulation of TOR signaling"/>
    <property type="evidence" value="ECO:0007669"/>
    <property type="project" value="TreeGrafter"/>
</dbReference>
<evidence type="ECO:0000313" key="3">
    <source>
        <dbReference type="Proteomes" id="UP001177023"/>
    </source>
</evidence>
<proteinExistence type="inferred from homology"/>
<comment type="caution">
    <text evidence="2">The sequence shown here is derived from an EMBL/GenBank/DDBJ whole genome shotgun (WGS) entry which is preliminary data.</text>
</comment>
<dbReference type="PANTHER" id="PTHR13378">
    <property type="entry name" value="REGULATOR COMPLEX PROTEIN LAMTOR3"/>
    <property type="match status" value="1"/>
</dbReference>
<dbReference type="PANTHER" id="PTHR13378:SF1">
    <property type="entry name" value="RAGULATOR COMPLEX PROTEIN LAMTOR3"/>
    <property type="match status" value="1"/>
</dbReference>
<dbReference type="InterPro" id="IPR015019">
    <property type="entry name" value="LAMTOR3"/>
</dbReference>
<dbReference type="AlphaFoldDB" id="A0AA36D061"/>